<dbReference type="Pfam" id="PF05137">
    <property type="entry name" value="PilN"/>
    <property type="match status" value="1"/>
</dbReference>
<keyword evidence="2" id="KW-1133">Transmembrane helix</keyword>
<keyword evidence="2" id="KW-0472">Membrane</keyword>
<evidence type="ECO:0000256" key="2">
    <source>
        <dbReference type="SAM" id="Phobius"/>
    </source>
</evidence>
<feature type="coiled-coil region" evidence="1">
    <location>
        <begin position="46"/>
        <end position="107"/>
    </location>
</feature>
<evidence type="ECO:0000256" key="1">
    <source>
        <dbReference type="SAM" id="Coils"/>
    </source>
</evidence>
<comment type="caution">
    <text evidence="3">The sequence shown here is derived from an EMBL/GenBank/DDBJ whole genome shotgun (WGS) entry which is preliminary data.</text>
</comment>
<gene>
    <name evidence="3" type="ORF">ORJ04_05060</name>
</gene>
<dbReference type="RefSeq" id="WP_305974282.1">
    <property type="nucleotide sequence ID" value="NZ_JAPJDZ010000008.1"/>
</dbReference>
<keyword evidence="4" id="KW-1185">Reference proteome</keyword>
<organism evidence="3 4">
    <name type="scientific">Rheinheimera baltica</name>
    <dbReference type="NCBI Taxonomy" id="67576"/>
    <lineage>
        <taxon>Bacteria</taxon>
        <taxon>Pseudomonadati</taxon>
        <taxon>Pseudomonadota</taxon>
        <taxon>Gammaproteobacteria</taxon>
        <taxon>Chromatiales</taxon>
        <taxon>Chromatiaceae</taxon>
        <taxon>Rheinheimera</taxon>
    </lineage>
</organism>
<dbReference type="InterPro" id="IPR007813">
    <property type="entry name" value="PilN"/>
</dbReference>
<evidence type="ECO:0000313" key="3">
    <source>
        <dbReference type="EMBL" id="MDP5135320.1"/>
    </source>
</evidence>
<accession>A0ABT9HW04</accession>
<keyword evidence="2" id="KW-0812">Transmembrane</keyword>
<proteinExistence type="predicted"/>
<protein>
    <submittedName>
        <fullName evidence="3">PilN domain-containing protein</fullName>
    </submittedName>
</protein>
<name>A0ABT9HW04_9GAMM</name>
<dbReference type="EMBL" id="JAPJDZ010000008">
    <property type="protein sequence ID" value="MDP5135320.1"/>
    <property type="molecule type" value="Genomic_DNA"/>
</dbReference>
<dbReference type="Proteomes" id="UP001231109">
    <property type="component" value="Unassembled WGS sequence"/>
</dbReference>
<sequence length="198" mass="23130">MKQHVNLYRAVLYPVYERFGLSRLVASWLVLVAALIGAGLWFAHQQQQLQTALAQQQQQNTLQQQEISLYQQALTQRQPSAELVKQYQDIERRVAQKQQLLSFLAEQQMQASQIYSPVMQHLNKVDRPELWLTSFSLQQQYSSFNGIALRPDSVPLWLEDLRQLSYFHGQRFRQVTMQQVQDKRAVSFKLLAQQGTQP</sequence>
<feature type="transmembrane region" description="Helical" evidence="2">
    <location>
        <begin position="21"/>
        <end position="43"/>
    </location>
</feature>
<keyword evidence="1" id="KW-0175">Coiled coil</keyword>
<evidence type="ECO:0000313" key="4">
    <source>
        <dbReference type="Proteomes" id="UP001231109"/>
    </source>
</evidence>
<reference evidence="3 4" key="1">
    <citation type="submission" date="2022-11" db="EMBL/GenBank/DDBJ databases">
        <title>Viruses from the air-sea interface of a natural surface slick.</title>
        <authorList>
            <person name="Rahlff J."/>
            <person name="Holmfeldt K."/>
        </authorList>
    </citation>
    <scope>NUCLEOTIDE SEQUENCE [LARGE SCALE GENOMIC DNA]</scope>
    <source>
        <strain evidence="3 4">SMS4</strain>
    </source>
</reference>